<dbReference type="InterPro" id="IPR017900">
    <property type="entry name" value="4Fe4S_Fe_S_CS"/>
</dbReference>
<keyword evidence="3" id="KW-0819">tRNA processing</keyword>
<keyword evidence="6" id="KW-0560">Oxidoreductase</keyword>
<evidence type="ECO:0000256" key="6">
    <source>
        <dbReference type="ARBA" id="ARBA00023002"/>
    </source>
</evidence>
<evidence type="ECO:0000259" key="9">
    <source>
        <dbReference type="PROSITE" id="PS51379"/>
    </source>
</evidence>
<keyword evidence="4" id="KW-0479">Metal-binding</keyword>
<evidence type="ECO:0000313" key="10">
    <source>
        <dbReference type="EMBL" id="KYG69875.1"/>
    </source>
</evidence>
<dbReference type="PROSITE" id="PS51379">
    <property type="entry name" value="4FE4S_FER_2"/>
    <property type="match status" value="1"/>
</dbReference>
<evidence type="ECO:0000256" key="7">
    <source>
        <dbReference type="ARBA" id="ARBA00023004"/>
    </source>
</evidence>
<evidence type="ECO:0000256" key="3">
    <source>
        <dbReference type="ARBA" id="ARBA00022694"/>
    </source>
</evidence>
<dbReference type="Pfam" id="PF08331">
    <property type="entry name" value="QueG_DUF1730"/>
    <property type="match status" value="1"/>
</dbReference>
<dbReference type="PANTHER" id="PTHR30002">
    <property type="entry name" value="EPOXYQUEUOSINE REDUCTASE"/>
    <property type="match status" value="1"/>
</dbReference>
<dbReference type="GO" id="GO:0051539">
    <property type="term" value="F:4 iron, 4 sulfur cluster binding"/>
    <property type="evidence" value="ECO:0007669"/>
    <property type="project" value="UniProtKB-KW"/>
</dbReference>
<evidence type="ECO:0000256" key="5">
    <source>
        <dbReference type="ARBA" id="ARBA00022785"/>
    </source>
</evidence>
<protein>
    <submittedName>
        <fullName evidence="10">Epoxyqueuosine reductase</fullName>
    </submittedName>
</protein>
<sequence>MTPQEMTSLIDETLQELGFSHFGFTSLSKPLSFDYYKEWLKEGLHGDMKYLEEHAPIKEEPQIKWPRARSALVFAIPYYPHPEKKADFPLKQARVSLYAQGMDYHFWFKARMAELCKKLQEILPEEEFLPFTDSSPVLERDLAKRAGLGWVGKNTCLIHPKKGSLFFIGEIYTSLDLNTTFEPLPDFCGTCRRCIDVCPTNALLEPKKMDARKCISYLTIESRQVPAPELREKIGDWFFGCDLCQTVCPWNQKVFKGQLNIEKNLSLNTQQADDLSEDLRYILTASGKKLTKDFLGTPLARAGSFGLKRNALIVVANRKIVSLKNEVSELLSHEKLGELAAWTLAILNTD</sequence>
<keyword evidence="8" id="KW-0411">Iron-sulfur</keyword>
<evidence type="ECO:0000313" key="11">
    <source>
        <dbReference type="Proteomes" id="UP000075391"/>
    </source>
</evidence>
<dbReference type="PROSITE" id="PS00198">
    <property type="entry name" value="4FE4S_FER_1"/>
    <property type="match status" value="1"/>
</dbReference>
<dbReference type="PANTHER" id="PTHR30002:SF4">
    <property type="entry name" value="EPOXYQUEUOSINE REDUCTASE"/>
    <property type="match status" value="1"/>
</dbReference>
<name>A0A150WTS6_BDEBC</name>
<organism evidence="10 11">
    <name type="scientific">Bdellovibrio bacteriovorus</name>
    <dbReference type="NCBI Taxonomy" id="959"/>
    <lineage>
        <taxon>Bacteria</taxon>
        <taxon>Pseudomonadati</taxon>
        <taxon>Bdellovibrionota</taxon>
        <taxon>Bdellovibrionia</taxon>
        <taxon>Bdellovibrionales</taxon>
        <taxon>Pseudobdellovibrionaceae</taxon>
        <taxon>Bdellovibrio</taxon>
    </lineage>
</organism>
<evidence type="ECO:0000256" key="2">
    <source>
        <dbReference type="ARBA" id="ARBA00022490"/>
    </source>
</evidence>
<dbReference type="Gene3D" id="3.30.70.20">
    <property type="match status" value="1"/>
</dbReference>
<reference evidence="10 11" key="1">
    <citation type="submission" date="2016-03" db="EMBL/GenBank/DDBJ databases">
        <authorList>
            <person name="Ploux O."/>
        </authorList>
    </citation>
    <scope>NUCLEOTIDE SEQUENCE [LARGE SCALE GENOMIC DNA]</scope>
    <source>
        <strain evidence="10 11">BER2</strain>
    </source>
</reference>
<keyword evidence="7" id="KW-0408">Iron</keyword>
<dbReference type="NCBIfam" id="TIGR00276">
    <property type="entry name" value="tRNA epoxyqueuosine(34) reductase QueG"/>
    <property type="match status" value="1"/>
</dbReference>
<dbReference type="Pfam" id="PF13484">
    <property type="entry name" value="Fer4_16"/>
    <property type="match status" value="1"/>
</dbReference>
<comment type="caution">
    <text evidence="10">The sequence shown here is derived from an EMBL/GenBank/DDBJ whole genome shotgun (WGS) entry which is preliminary data.</text>
</comment>
<dbReference type="GO" id="GO:0046872">
    <property type="term" value="F:metal ion binding"/>
    <property type="evidence" value="ECO:0007669"/>
    <property type="project" value="UniProtKB-KW"/>
</dbReference>
<gene>
    <name evidence="10" type="ORF">AZI85_16395</name>
</gene>
<dbReference type="GO" id="GO:0008616">
    <property type="term" value="P:tRNA queuosine(34) biosynthetic process"/>
    <property type="evidence" value="ECO:0007669"/>
    <property type="project" value="UniProtKB-KW"/>
</dbReference>
<keyword evidence="1" id="KW-0004">4Fe-4S</keyword>
<dbReference type="EMBL" id="LUKF01000006">
    <property type="protein sequence ID" value="KYG69875.1"/>
    <property type="molecule type" value="Genomic_DNA"/>
</dbReference>
<evidence type="ECO:0000256" key="8">
    <source>
        <dbReference type="ARBA" id="ARBA00023014"/>
    </source>
</evidence>
<dbReference type="SUPFAM" id="SSF46548">
    <property type="entry name" value="alpha-helical ferredoxin"/>
    <property type="match status" value="1"/>
</dbReference>
<evidence type="ECO:0000256" key="1">
    <source>
        <dbReference type="ARBA" id="ARBA00022485"/>
    </source>
</evidence>
<dbReference type="RefSeq" id="WP_063243226.1">
    <property type="nucleotide sequence ID" value="NZ_LUKF01000006.1"/>
</dbReference>
<dbReference type="Proteomes" id="UP000075391">
    <property type="component" value="Unassembled WGS sequence"/>
</dbReference>
<dbReference type="OrthoDB" id="5288768at2"/>
<keyword evidence="5" id="KW-0671">Queuosine biosynthesis</keyword>
<dbReference type="InterPro" id="IPR004453">
    <property type="entry name" value="QueG"/>
</dbReference>
<dbReference type="GO" id="GO:0052693">
    <property type="term" value="F:epoxyqueuosine reductase activity"/>
    <property type="evidence" value="ECO:0007669"/>
    <property type="project" value="TreeGrafter"/>
</dbReference>
<keyword evidence="2" id="KW-0963">Cytoplasm</keyword>
<feature type="domain" description="4Fe-4S ferredoxin-type" evidence="9">
    <location>
        <begin position="179"/>
        <end position="208"/>
    </location>
</feature>
<evidence type="ECO:0000256" key="4">
    <source>
        <dbReference type="ARBA" id="ARBA00022723"/>
    </source>
</evidence>
<dbReference type="InterPro" id="IPR017896">
    <property type="entry name" value="4Fe4S_Fe-S-bd"/>
</dbReference>
<proteinExistence type="predicted"/>
<accession>A0A150WTS6</accession>
<dbReference type="InterPro" id="IPR013542">
    <property type="entry name" value="QueG_DUF1730"/>
</dbReference>
<dbReference type="AlphaFoldDB" id="A0A150WTS6"/>